<dbReference type="Proteomes" id="UP000177268">
    <property type="component" value="Unassembled WGS sequence"/>
</dbReference>
<reference evidence="2 3" key="1">
    <citation type="journal article" date="2016" name="Nat. Commun.">
        <title>Thousands of microbial genomes shed light on interconnected biogeochemical processes in an aquifer system.</title>
        <authorList>
            <person name="Anantharaman K."/>
            <person name="Brown C.T."/>
            <person name="Hug L.A."/>
            <person name="Sharon I."/>
            <person name="Castelle C.J."/>
            <person name="Probst A.J."/>
            <person name="Thomas B.C."/>
            <person name="Singh A."/>
            <person name="Wilkins M.J."/>
            <person name="Karaoz U."/>
            <person name="Brodie E.L."/>
            <person name="Williams K.H."/>
            <person name="Hubbard S.S."/>
            <person name="Banfield J.F."/>
        </authorList>
    </citation>
    <scope>NUCLEOTIDE SEQUENCE [LARGE SCALE GENOMIC DNA]</scope>
</reference>
<protein>
    <submittedName>
        <fullName evidence="2">Uncharacterized protein</fullName>
    </submittedName>
</protein>
<sequence length="60" mass="7265">MELYIRIYFMKSTFLHFIIFLAILSLGLRFFIKKVPLFQKFSAENPQKTPKSRQTRQKSH</sequence>
<dbReference type="AlphaFoldDB" id="A0A1F5ZHD0"/>
<dbReference type="EMBL" id="MFIZ01000010">
    <property type="protein sequence ID" value="OGG11928.1"/>
    <property type="molecule type" value="Genomic_DNA"/>
</dbReference>
<evidence type="ECO:0000313" key="3">
    <source>
        <dbReference type="Proteomes" id="UP000177268"/>
    </source>
</evidence>
<evidence type="ECO:0000313" key="2">
    <source>
        <dbReference type="EMBL" id="OGG11928.1"/>
    </source>
</evidence>
<name>A0A1F5ZHD0_9BACT</name>
<proteinExistence type="predicted"/>
<evidence type="ECO:0000256" key="1">
    <source>
        <dbReference type="SAM" id="Phobius"/>
    </source>
</evidence>
<organism evidence="2 3">
    <name type="scientific">Candidatus Gottesmanbacteria bacterium RBG_13_45_10</name>
    <dbReference type="NCBI Taxonomy" id="1798370"/>
    <lineage>
        <taxon>Bacteria</taxon>
        <taxon>Candidatus Gottesmaniibacteriota</taxon>
    </lineage>
</organism>
<gene>
    <name evidence="2" type="ORF">A2Z00_04375</name>
</gene>
<accession>A0A1F5ZHD0</accession>
<keyword evidence="1" id="KW-0472">Membrane</keyword>
<keyword evidence="1" id="KW-0812">Transmembrane</keyword>
<keyword evidence="1" id="KW-1133">Transmembrane helix</keyword>
<comment type="caution">
    <text evidence="2">The sequence shown here is derived from an EMBL/GenBank/DDBJ whole genome shotgun (WGS) entry which is preliminary data.</text>
</comment>
<feature type="transmembrane region" description="Helical" evidence="1">
    <location>
        <begin position="14"/>
        <end position="32"/>
    </location>
</feature>